<feature type="compositionally biased region" description="Basic and acidic residues" evidence="1">
    <location>
        <begin position="188"/>
        <end position="199"/>
    </location>
</feature>
<feature type="region of interest" description="Disordered" evidence="1">
    <location>
        <begin position="653"/>
        <end position="685"/>
    </location>
</feature>
<feature type="compositionally biased region" description="Basic and acidic residues" evidence="1">
    <location>
        <begin position="1833"/>
        <end position="1843"/>
    </location>
</feature>
<feature type="compositionally biased region" description="Basic and acidic residues" evidence="1">
    <location>
        <begin position="994"/>
        <end position="1009"/>
    </location>
</feature>
<feature type="compositionally biased region" description="Basic and acidic residues" evidence="1">
    <location>
        <begin position="857"/>
        <end position="882"/>
    </location>
</feature>
<feature type="region of interest" description="Disordered" evidence="1">
    <location>
        <begin position="303"/>
        <end position="402"/>
    </location>
</feature>
<name>A0A8T0WJZ6_PANVG</name>
<feature type="compositionally biased region" description="Acidic residues" evidence="1">
    <location>
        <begin position="1264"/>
        <end position="1277"/>
    </location>
</feature>
<feature type="compositionally biased region" description="Basic and acidic residues" evidence="1">
    <location>
        <begin position="1411"/>
        <end position="1424"/>
    </location>
</feature>
<dbReference type="Proteomes" id="UP000823388">
    <property type="component" value="Chromosome 1N"/>
</dbReference>
<feature type="compositionally biased region" description="Polar residues" evidence="1">
    <location>
        <begin position="2024"/>
        <end position="2039"/>
    </location>
</feature>
<sequence length="2133" mass="233686">MATEDEARETADGTEVQVEAVDLGSAHFQAHPEVKLPTIMESKNVGEIINLTEGTLKIPEDQVLVEAPSEVELPPEHNLNGKASSLNGHVDKEEKISNVQTHENNQEEAELDGTSAHQSNGINKEEMTDGLSHVESITEDSSLRKHEKDEEPRDEQQDSEGVTVDDDLLQEDTLKTDSSIEQTDDDQHDQNQESEKTNEDTQPSSIANNADVEEAEAPTGFQTLVEPHLDGSGSVPGTIDEKMETEEPAKADGVIHPDDKESFSEDTSIAGPTEEVVNVDQQIQQSDTMDADVVQEEMLKCEETHVQEEVPKSGAHEPTTNAQEMLNKESAEEICDPMNEKNEETVHQSNMEAPKETKPELETTTRVPPANVQVQNHEPSEQIEDAEPVDTETENQQSSVAFEDAILEDQPNLGVAMDNDTVPEDIVKAVEQTDDGQQDQDLEPEKATDDTQPASMANTPDVGVAAEAPSGVQTPVEPNLDNSDAVPDSIDGIKETDEPAKADVVHPDHKEGFPEDAPIAESTEEVVKVEDQQSQQADAMDADVVKEEVPKSEHADEPSTDAHEVLNEESNEETDGSLNEKTEETAHQSNMAAPENDTTAGEPPVNIQVQNQESVEEIEDTEAEMQQSSVAFEEAIPKDQCNLGIMMDGDTVQEDTLEAIEQTEDDQQDHEPEKATENTQPSGIPDVEVVAEARSGVQTPAAINLDNSDAVPDATDGNTEIDESAKPEGATATSELKVTEIEEPKDSEATEAQEITEHDHVNASNELSAEDVSTADEPYNDDIQPTLGQDSVEVKETVFTSEEATVEDNVTVEEPTCDSQEVDNAESTQETKGNTPKNIAEVSEVVIVDEAQTEDIAEMHMREVEPEETKDTEPIDSKEASDQRNAVLFNDLTQEDTLESEMQQTGSAIETTETEAAPQESNDCVSEEPSPEEQKIESETDCDTQEVSGDKDIITEGISGQSSMVSAGEPAQENDVPESEPTADIQPVQELEPEDVKNTEHVELKETSHEMNSTISQTPAEEYNPDIIDLHESERGLSNIEATEAETQHQSDAAQSEEPAPEEIASEPQVLEPESVEEMSETEATEPPNVSQGNQISTSGEFVPEEIATEDTTTEPDVDHQQLQVQESTDIKETEADKPEGIASSCTLSTSEQSTSEDNGTAIEPRSDTQEENSEPAEVTEGAENAKNSTALAEAAAPEEHVETDATADTSPVQEPEIEETKDAEPAETEDIMTSRDLPSENMETIGTEAVPHESHVESAKELTEDDAEPVLELESVEDTKCTDTMEYPGEPNGSTSDEPTPIEENTTVTKPDFDTKQVQNMTSQEIKNSEDAKTDEFSDLSSFPTPEMADQESNLSRTESPTDVQQVQELGSMEETRDIRSVGIEDHQKVSTLEPVDGEPNVDDQQLHAGVKEKEATETEEVIRQNNIGSHVDATKERSEQRSDPDSYVQPAQQVESSRDGEISHLVKAEETSGQVNAVTIEETPTEDSVVSEIEPPVDIEQELVEEIKGIDANEAEEEFITSQVDALEKPALEGNIASIEPTSNIEQENELEVTKEIDGIEAIHDEEPAENATLEDPSPTDNETTPEGHPAKLNEETIGNETDNVMLVPGLKDEIQTSLELKDGACDLGETVLTTQGSENVTDEDAVQSAGDDILETSNSIDQVKEEQKDECEHNSSEMSGAQNEENIIHVQDRDISVELLTKRGTDEEASHALFESDTTEDGEQISDLNRQPDDVALQLQSCEPDALSIGRQDEVVRKVNLDQEQNEDEHIQSQKEELQVDEQKHDDKAGDFTTEPFAEPEDIKNGTTNRTEDTDACEAEETEAIITEILKHEEAPHVYEESTPSSMDMKVDCVKGTEDVDAKNDNKDEESEEKDDILAKNSTDEQDEMTAEITNGELGPGLASSAQEASDPAPSNDDILENDAAAVTQNIESGEHREDKECTGKVNDDVHTIRESEKEIADEIHDNKEIRNEDNAIHHDESQIKPEEEEASKPEDNAKIIDGNASIKPREIEETGENKGLESTSNPFVESSIQNNVEHDLHHKVEDEKLSMAEQNDVDNEAMQEKADESASDINQTKQCQEGINTDDVQQLEIEENSFDKIDETLSHEKTETRITEVKLGDNITDKVSK</sequence>
<feature type="compositionally biased region" description="Acidic residues" evidence="1">
    <location>
        <begin position="1074"/>
        <end position="1084"/>
    </location>
</feature>
<feature type="compositionally biased region" description="Basic and acidic residues" evidence="1">
    <location>
        <begin position="1328"/>
        <end position="1337"/>
    </location>
</feature>
<feature type="compositionally biased region" description="Basic and acidic residues" evidence="1">
    <location>
        <begin position="2011"/>
        <end position="2023"/>
    </location>
</feature>
<feature type="region of interest" description="Disordered" evidence="1">
    <location>
        <begin position="699"/>
        <end position="788"/>
    </location>
</feature>
<feature type="compositionally biased region" description="Basic and acidic residues" evidence="1">
    <location>
        <begin position="1129"/>
        <end position="1140"/>
    </location>
</feature>
<dbReference type="EMBL" id="CM029038">
    <property type="protein sequence ID" value="KAG2648310.1"/>
    <property type="molecule type" value="Genomic_DNA"/>
</dbReference>
<feature type="compositionally biased region" description="Basic and acidic residues" evidence="1">
    <location>
        <begin position="1434"/>
        <end position="1446"/>
    </location>
</feature>
<feature type="compositionally biased region" description="Basic and acidic residues" evidence="1">
    <location>
        <begin position="491"/>
        <end position="513"/>
    </location>
</feature>
<dbReference type="PANTHER" id="PTHR35511:SF2">
    <property type="entry name" value="A-KINASE ANCHOR-LIKE PROTEIN"/>
    <property type="match status" value="1"/>
</dbReference>
<feature type="compositionally biased region" description="Polar residues" evidence="1">
    <location>
        <begin position="1679"/>
        <end position="1688"/>
    </location>
</feature>
<evidence type="ECO:0000313" key="2">
    <source>
        <dbReference type="EMBL" id="KAG2648310.1"/>
    </source>
</evidence>
<feature type="compositionally biased region" description="Basic and acidic residues" evidence="1">
    <location>
        <begin position="239"/>
        <end position="263"/>
    </location>
</feature>
<gene>
    <name evidence="2" type="ORF">PVAP13_1NG037300</name>
</gene>
<feature type="region of interest" description="Disordered" evidence="1">
    <location>
        <begin position="1705"/>
        <end position="1736"/>
    </location>
</feature>
<evidence type="ECO:0000256" key="1">
    <source>
        <dbReference type="SAM" id="MobiDB-lite"/>
    </source>
</evidence>
<feature type="compositionally biased region" description="Polar residues" evidence="1">
    <location>
        <begin position="1317"/>
        <end position="1327"/>
    </location>
</feature>
<feature type="compositionally biased region" description="Acidic residues" evidence="1">
    <location>
        <begin position="653"/>
        <end position="668"/>
    </location>
</feature>
<reference evidence="2" key="1">
    <citation type="submission" date="2020-05" db="EMBL/GenBank/DDBJ databases">
        <title>WGS assembly of Panicum virgatum.</title>
        <authorList>
            <person name="Lovell J.T."/>
            <person name="Jenkins J."/>
            <person name="Shu S."/>
            <person name="Juenger T.E."/>
            <person name="Schmutz J."/>
        </authorList>
    </citation>
    <scope>NUCLEOTIDE SEQUENCE</scope>
    <source>
        <strain evidence="2">AP13</strain>
    </source>
</reference>
<feature type="compositionally biased region" description="Basic and acidic residues" evidence="1">
    <location>
        <begin position="1375"/>
        <end position="1390"/>
    </location>
</feature>
<feature type="compositionally biased region" description="Basic and acidic residues" evidence="1">
    <location>
        <begin position="1251"/>
        <end position="1263"/>
    </location>
</feature>
<keyword evidence="3" id="KW-1185">Reference proteome</keyword>
<feature type="region of interest" description="Disordered" evidence="1">
    <location>
        <begin position="1833"/>
        <end position="2091"/>
    </location>
</feature>
<feature type="compositionally biased region" description="Basic and acidic residues" evidence="1">
    <location>
        <begin position="141"/>
        <end position="156"/>
    </location>
</feature>
<feature type="compositionally biased region" description="Basic and acidic residues" evidence="1">
    <location>
        <begin position="2040"/>
        <end position="2054"/>
    </location>
</feature>
<feature type="compositionally biased region" description="Polar residues" evidence="1">
    <location>
        <begin position="1144"/>
        <end position="1159"/>
    </location>
</feature>
<feature type="region of interest" description="Disordered" evidence="1">
    <location>
        <begin position="1761"/>
        <end position="1820"/>
    </location>
</feature>
<feature type="compositionally biased region" description="Polar residues" evidence="1">
    <location>
        <begin position="825"/>
        <end position="837"/>
    </location>
</feature>
<dbReference type="PANTHER" id="PTHR35511">
    <property type="entry name" value="A-KINASE ANCHOR-LIKE PROTEIN"/>
    <property type="match status" value="1"/>
</dbReference>
<feature type="compositionally biased region" description="Basic and acidic residues" evidence="1">
    <location>
        <begin position="1936"/>
        <end position="2002"/>
    </location>
</feature>
<feature type="compositionally biased region" description="Basic and acidic residues" evidence="1">
    <location>
        <begin position="737"/>
        <end position="748"/>
    </location>
</feature>
<feature type="compositionally biased region" description="Acidic residues" evidence="1">
    <location>
        <begin position="381"/>
        <end position="393"/>
    </location>
</feature>
<feature type="compositionally biased region" description="Basic and acidic residues" evidence="1">
    <location>
        <begin position="303"/>
        <end position="315"/>
    </location>
</feature>
<feature type="compositionally biased region" description="Polar residues" evidence="1">
    <location>
        <begin position="1010"/>
        <end position="1019"/>
    </location>
</feature>
<feature type="region of interest" description="Disordered" evidence="1">
    <location>
        <begin position="807"/>
        <end position="838"/>
    </location>
</feature>
<feature type="compositionally biased region" description="Basic and acidic residues" evidence="1">
    <location>
        <begin position="543"/>
        <end position="566"/>
    </location>
</feature>
<feature type="compositionally biased region" description="Polar residues" evidence="1">
    <location>
        <begin position="1352"/>
        <end position="1370"/>
    </location>
</feature>
<feature type="compositionally biased region" description="Polar residues" evidence="1">
    <location>
        <begin position="2075"/>
        <end position="2091"/>
    </location>
</feature>
<feature type="compositionally biased region" description="Polar residues" evidence="1">
    <location>
        <begin position="1293"/>
        <end position="1310"/>
    </location>
</feature>
<feature type="compositionally biased region" description="Basic and acidic residues" evidence="1">
    <location>
        <begin position="1665"/>
        <end position="1678"/>
    </location>
</feature>
<feature type="compositionally biased region" description="Basic and acidic residues" evidence="1">
    <location>
        <begin position="1558"/>
        <end position="1568"/>
    </location>
</feature>
<feature type="compositionally biased region" description="Acidic residues" evidence="1">
    <location>
        <begin position="614"/>
        <end position="623"/>
    </location>
</feature>
<feature type="compositionally biased region" description="Basic and acidic residues" evidence="1">
    <location>
        <begin position="353"/>
        <end position="363"/>
    </location>
</feature>
<feature type="region of interest" description="Disordered" evidence="1">
    <location>
        <begin position="1637"/>
        <end position="1693"/>
    </location>
</feature>
<feature type="compositionally biased region" description="Acidic residues" evidence="1">
    <location>
        <begin position="432"/>
        <end position="442"/>
    </location>
</feature>
<feature type="compositionally biased region" description="Basic and acidic residues" evidence="1">
    <location>
        <begin position="1852"/>
        <end position="1869"/>
    </location>
</feature>
<feature type="region of interest" description="Disordered" evidence="1">
    <location>
        <begin position="414"/>
        <end position="627"/>
    </location>
</feature>
<feature type="compositionally biased region" description="Polar residues" evidence="1">
    <location>
        <begin position="587"/>
        <end position="599"/>
    </location>
</feature>
<protein>
    <submittedName>
        <fullName evidence="2">Uncharacterized protein</fullName>
    </submittedName>
</protein>
<feature type="compositionally biased region" description="Polar residues" evidence="1">
    <location>
        <begin position="1089"/>
        <end position="1100"/>
    </location>
</feature>
<evidence type="ECO:0000313" key="3">
    <source>
        <dbReference type="Proteomes" id="UP000823388"/>
    </source>
</evidence>
<feature type="region of interest" description="Disordered" evidence="1">
    <location>
        <begin position="1558"/>
        <end position="1605"/>
    </location>
</feature>
<organism evidence="2 3">
    <name type="scientific">Panicum virgatum</name>
    <name type="common">Blackwell switchgrass</name>
    <dbReference type="NCBI Taxonomy" id="38727"/>
    <lineage>
        <taxon>Eukaryota</taxon>
        <taxon>Viridiplantae</taxon>
        <taxon>Streptophyta</taxon>
        <taxon>Embryophyta</taxon>
        <taxon>Tracheophyta</taxon>
        <taxon>Spermatophyta</taxon>
        <taxon>Magnoliopsida</taxon>
        <taxon>Liliopsida</taxon>
        <taxon>Poales</taxon>
        <taxon>Poaceae</taxon>
        <taxon>PACMAD clade</taxon>
        <taxon>Panicoideae</taxon>
        <taxon>Panicodae</taxon>
        <taxon>Paniceae</taxon>
        <taxon>Panicinae</taxon>
        <taxon>Panicum</taxon>
        <taxon>Panicum sect. Hiantes</taxon>
    </lineage>
</organism>
<comment type="caution">
    <text evidence="2">The sequence shown here is derived from an EMBL/GenBank/DDBJ whole genome shotgun (WGS) entry which is preliminary data.</text>
</comment>
<feature type="compositionally biased region" description="Basic and acidic residues" evidence="1">
    <location>
        <begin position="1771"/>
        <end position="1793"/>
    </location>
</feature>
<feature type="compositionally biased region" description="Polar residues" evidence="1">
    <location>
        <begin position="900"/>
        <end position="911"/>
    </location>
</feature>
<feature type="region of interest" description="Disordered" evidence="1">
    <location>
        <begin position="850"/>
        <end position="1500"/>
    </location>
</feature>
<accession>A0A8T0WJZ6</accession>
<feature type="compositionally biased region" description="Basic and acidic residues" evidence="1">
    <location>
        <begin position="1458"/>
        <end position="1472"/>
    </location>
</feature>
<feature type="compositionally biased region" description="Acidic residues" evidence="1">
    <location>
        <begin position="1103"/>
        <end position="1116"/>
    </location>
</feature>
<proteinExistence type="predicted"/>
<feature type="region of interest" description="Disordered" evidence="1">
    <location>
        <begin position="93"/>
        <end position="276"/>
    </location>
</feature>